<protein>
    <recommendedName>
        <fullName evidence="4">Alpha/beta-hydrolase</fullName>
    </recommendedName>
</protein>
<dbReference type="EMBL" id="MU004239">
    <property type="protein sequence ID" value="KAF2665891.1"/>
    <property type="molecule type" value="Genomic_DNA"/>
</dbReference>
<gene>
    <name evidence="2" type="ORF">BT63DRAFT_442244</name>
</gene>
<keyword evidence="3" id="KW-1185">Reference proteome</keyword>
<evidence type="ECO:0008006" key="4">
    <source>
        <dbReference type="Google" id="ProtNLM"/>
    </source>
</evidence>
<dbReference type="PANTHER" id="PTHR33428:SF14">
    <property type="entry name" value="CARBOXYLESTERASE TYPE B DOMAIN-CONTAINING PROTEIN"/>
    <property type="match status" value="1"/>
</dbReference>
<dbReference type="Proteomes" id="UP000799302">
    <property type="component" value="Unassembled WGS sequence"/>
</dbReference>
<evidence type="ECO:0000256" key="1">
    <source>
        <dbReference type="SAM" id="SignalP"/>
    </source>
</evidence>
<evidence type="ECO:0000313" key="2">
    <source>
        <dbReference type="EMBL" id="KAF2665891.1"/>
    </source>
</evidence>
<evidence type="ECO:0000313" key="3">
    <source>
        <dbReference type="Proteomes" id="UP000799302"/>
    </source>
</evidence>
<feature type="signal peptide" evidence="1">
    <location>
        <begin position="1"/>
        <end position="18"/>
    </location>
</feature>
<organism evidence="2 3">
    <name type="scientific">Microthyrium microscopicum</name>
    <dbReference type="NCBI Taxonomy" id="703497"/>
    <lineage>
        <taxon>Eukaryota</taxon>
        <taxon>Fungi</taxon>
        <taxon>Dikarya</taxon>
        <taxon>Ascomycota</taxon>
        <taxon>Pezizomycotina</taxon>
        <taxon>Dothideomycetes</taxon>
        <taxon>Dothideomycetes incertae sedis</taxon>
        <taxon>Microthyriales</taxon>
        <taxon>Microthyriaceae</taxon>
        <taxon>Microthyrium</taxon>
    </lineage>
</organism>
<dbReference type="OrthoDB" id="2141514at2759"/>
<proteinExistence type="predicted"/>
<sequence length="336" mass="35469">MRSLISQILFLLASYVAAAPQGTAPVGDGKQKGDGGLSSFLEGLGLPKMSGFVYPPEYLKSEGTGKFPAHFYSEPTLPKHTIFAPKNLPAGTKTPILVWGEGACMNNGLEKGPLLLQLASQGVTILANGVLPADKQPPAFATMTSTGQTLKENMMAQAIDWAEKQKSTEKWAHLDTSRIAAAGQSCGGLETLVMATDKRVKSLGIFNSGSAIASGGVSTAFLPLPNNGSVPDGSKINVPTFFFLGGAMDVATAKNHKDYEAMPEGVPAWAADYKTGGHGGTYNELNAGSYGVLGSHWLKYVLLGDKESAEFFKQDKATGEGWLNLKKKNLEKIAVV</sequence>
<dbReference type="InterPro" id="IPR029058">
    <property type="entry name" value="AB_hydrolase_fold"/>
</dbReference>
<accession>A0A6A6U2R1</accession>
<dbReference type="SUPFAM" id="SSF53474">
    <property type="entry name" value="alpha/beta-Hydrolases"/>
    <property type="match status" value="1"/>
</dbReference>
<reference evidence="2" key="1">
    <citation type="journal article" date="2020" name="Stud. Mycol.">
        <title>101 Dothideomycetes genomes: a test case for predicting lifestyles and emergence of pathogens.</title>
        <authorList>
            <person name="Haridas S."/>
            <person name="Albert R."/>
            <person name="Binder M."/>
            <person name="Bloem J."/>
            <person name="Labutti K."/>
            <person name="Salamov A."/>
            <person name="Andreopoulos B."/>
            <person name="Baker S."/>
            <person name="Barry K."/>
            <person name="Bills G."/>
            <person name="Bluhm B."/>
            <person name="Cannon C."/>
            <person name="Castanera R."/>
            <person name="Culley D."/>
            <person name="Daum C."/>
            <person name="Ezra D."/>
            <person name="Gonzalez J."/>
            <person name="Henrissat B."/>
            <person name="Kuo A."/>
            <person name="Liang C."/>
            <person name="Lipzen A."/>
            <person name="Lutzoni F."/>
            <person name="Magnuson J."/>
            <person name="Mondo S."/>
            <person name="Nolan M."/>
            <person name="Ohm R."/>
            <person name="Pangilinan J."/>
            <person name="Park H.-J."/>
            <person name="Ramirez L."/>
            <person name="Alfaro M."/>
            <person name="Sun H."/>
            <person name="Tritt A."/>
            <person name="Yoshinaga Y."/>
            <person name="Zwiers L.-H."/>
            <person name="Turgeon B."/>
            <person name="Goodwin S."/>
            <person name="Spatafora J."/>
            <person name="Crous P."/>
            <person name="Grigoriev I."/>
        </authorList>
    </citation>
    <scope>NUCLEOTIDE SEQUENCE</scope>
    <source>
        <strain evidence="2">CBS 115976</strain>
    </source>
</reference>
<keyword evidence="1" id="KW-0732">Signal</keyword>
<dbReference type="Gene3D" id="3.40.50.1820">
    <property type="entry name" value="alpha/beta hydrolase"/>
    <property type="match status" value="1"/>
</dbReference>
<feature type="chain" id="PRO_5025328251" description="Alpha/beta-hydrolase" evidence="1">
    <location>
        <begin position="19"/>
        <end position="336"/>
    </location>
</feature>
<name>A0A6A6U2R1_9PEZI</name>
<dbReference type="AlphaFoldDB" id="A0A6A6U2R1"/>
<dbReference type="PANTHER" id="PTHR33428">
    <property type="entry name" value="CHLOROPHYLLASE-2, CHLOROPLASTIC"/>
    <property type="match status" value="1"/>
</dbReference>